<accession>A0A5P1EQQ3</accession>
<dbReference type="Proteomes" id="UP000243459">
    <property type="component" value="Chromosome 6"/>
</dbReference>
<protein>
    <submittedName>
        <fullName evidence="1">Uncharacterized protein</fullName>
    </submittedName>
</protein>
<reference evidence="2" key="1">
    <citation type="journal article" date="2017" name="Nat. Commun.">
        <title>The asparagus genome sheds light on the origin and evolution of a young Y chromosome.</title>
        <authorList>
            <person name="Harkess A."/>
            <person name="Zhou J."/>
            <person name="Xu C."/>
            <person name="Bowers J.E."/>
            <person name="Van der Hulst R."/>
            <person name="Ayyampalayam S."/>
            <person name="Mercati F."/>
            <person name="Riccardi P."/>
            <person name="McKain M.R."/>
            <person name="Kakrana A."/>
            <person name="Tang H."/>
            <person name="Ray J."/>
            <person name="Groenendijk J."/>
            <person name="Arikit S."/>
            <person name="Mathioni S.M."/>
            <person name="Nakano M."/>
            <person name="Shan H."/>
            <person name="Telgmann-Rauber A."/>
            <person name="Kanno A."/>
            <person name="Yue Z."/>
            <person name="Chen H."/>
            <person name="Li W."/>
            <person name="Chen Y."/>
            <person name="Xu X."/>
            <person name="Zhang Y."/>
            <person name="Luo S."/>
            <person name="Chen H."/>
            <person name="Gao J."/>
            <person name="Mao Z."/>
            <person name="Pires J.C."/>
            <person name="Luo M."/>
            <person name="Kudrna D."/>
            <person name="Wing R.A."/>
            <person name="Meyers B.C."/>
            <person name="Yi K."/>
            <person name="Kong H."/>
            <person name="Lavrijsen P."/>
            <person name="Sunseri F."/>
            <person name="Falavigna A."/>
            <person name="Ye Y."/>
            <person name="Leebens-Mack J.H."/>
            <person name="Chen G."/>
        </authorList>
    </citation>
    <scope>NUCLEOTIDE SEQUENCE [LARGE SCALE GENOMIC DNA]</scope>
    <source>
        <strain evidence="2">cv. DH0086</strain>
    </source>
</reference>
<dbReference type="AlphaFoldDB" id="A0A5P1EQQ3"/>
<organism evidence="1 2">
    <name type="scientific">Asparagus officinalis</name>
    <name type="common">Garden asparagus</name>
    <dbReference type="NCBI Taxonomy" id="4686"/>
    <lineage>
        <taxon>Eukaryota</taxon>
        <taxon>Viridiplantae</taxon>
        <taxon>Streptophyta</taxon>
        <taxon>Embryophyta</taxon>
        <taxon>Tracheophyta</taxon>
        <taxon>Spermatophyta</taxon>
        <taxon>Magnoliopsida</taxon>
        <taxon>Liliopsida</taxon>
        <taxon>Asparagales</taxon>
        <taxon>Asparagaceae</taxon>
        <taxon>Asparagoideae</taxon>
        <taxon>Asparagus</taxon>
    </lineage>
</organism>
<gene>
    <name evidence="1" type="ORF">A4U43_C06F16020</name>
</gene>
<proteinExistence type="predicted"/>
<dbReference type="EMBL" id="CM007386">
    <property type="protein sequence ID" value="ONK67129.1"/>
    <property type="molecule type" value="Genomic_DNA"/>
</dbReference>
<sequence length="103" mass="11759">MGPKSCPRYEGESKERPFILECRTDTREFVLESRVEYDKVVEQFLLPADEALLCEIPNTSHTMLSRTTSPGMEVQKEAQEVWPNWQLLLKAVSSMSSRGAKPL</sequence>
<dbReference type="Gramene" id="ONK67129">
    <property type="protein sequence ID" value="ONK67129"/>
    <property type="gene ID" value="A4U43_C06F16020"/>
</dbReference>
<evidence type="ECO:0000313" key="2">
    <source>
        <dbReference type="Proteomes" id="UP000243459"/>
    </source>
</evidence>
<name>A0A5P1EQQ3_ASPOF</name>
<evidence type="ECO:0000313" key="1">
    <source>
        <dbReference type="EMBL" id="ONK67129.1"/>
    </source>
</evidence>
<keyword evidence="2" id="KW-1185">Reference proteome</keyword>